<dbReference type="AlphaFoldDB" id="A0AAT9EMG1"/>
<reference evidence="1" key="1">
    <citation type="journal article" date="2014" name="Genome Biol. Evol.">
        <title>Genome evolution and plasticity of Serratia marcescens, an important multidrug-resistant nosocomial pathogen.</title>
        <authorList>
            <person name="Iguchi A."/>
            <person name="Nagaya Y."/>
            <person name="Pradel E."/>
            <person name="Ooka T."/>
            <person name="Ogura Y."/>
            <person name="Katsura K."/>
            <person name="Kurokawa K."/>
            <person name="Oshima K."/>
            <person name="Hattori M."/>
            <person name="Parkhill J."/>
            <person name="Sebaihia M."/>
            <person name="Coulthurst S.J."/>
            <person name="Gotoh N."/>
            <person name="Thomson N.R."/>
            <person name="Ewbank J.J."/>
            <person name="Hayashi T."/>
        </authorList>
    </citation>
    <scope>NUCLEOTIDE SEQUENCE</scope>
    <source>
        <strain evidence="1">SM39</strain>
    </source>
</reference>
<dbReference type="RefSeq" id="WP_041034525.1">
    <property type="nucleotide sequence ID" value="NZ_AP013063.1"/>
</dbReference>
<dbReference type="KEGG" id="smar:SM39_1250"/>
<evidence type="ECO:0000313" key="1">
    <source>
        <dbReference type="EMBL" id="BAO33297.1"/>
    </source>
</evidence>
<accession>A0AAT9EMG1</accession>
<sequence length="187" mass="20769">MASSISICSNALLILGSQPINDFDEGTDFARLCSNMYPSVRNDLLRKHPWNCAVKRVVLSPSTTPPAFGFRNQFPLPGDLVRVLSVGEIHDDIAYRIEGSKLLANESTIKLRYIWRNEVESTWDEALVQLAETTMAAKLAYAVTGSASLRDSLTQEAAFLLRQARSIDGQEDPPEEIGGYPTFESRF</sequence>
<proteinExistence type="predicted"/>
<organism evidence="1">
    <name type="scientific">Serratia marcescens SM39</name>
    <dbReference type="NCBI Taxonomy" id="1334564"/>
    <lineage>
        <taxon>Bacteria</taxon>
        <taxon>Pseudomonadati</taxon>
        <taxon>Pseudomonadota</taxon>
        <taxon>Gammaproteobacteria</taxon>
        <taxon>Enterobacterales</taxon>
        <taxon>Yersiniaceae</taxon>
        <taxon>Serratia</taxon>
    </lineage>
</organism>
<gene>
    <name evidence="1" type="ORF">SM39_1250</name>
</gene>
<name>A0AAT9EMG1_SERMA</name>
<protein>
    <submittedName>
        <fullName evidence="1">Uncharacterized protein</fullName>
    </submittedName>
</protein>
<dbReference type="EMBL" id="AP013063">
    <property type="protein sequence ID" value="BAO33297.1"/>
    <property type="molecule type" value="Genomic_DNA"/>
</dbReference>